<organism evidence="7 8">
    <name type="scientific">Listeria innocua ATCC 33091</name>
    <dbReference type="NCBI Taxonomy" id="1002366"/>
    <lineage>
        <taxon>Bacteria</taxon>
        <taxon>Bacillati</taxon>
        <taxon>Bacillota</taxon>
        <taxon>Bacilli</taxon>
        <taxon>Bacillales</taxon>
        <taxon>Listeriaceae</taxon>
        <taxon>Listeria</taxon>
    </lineage>
</organism>
<dbReference type="Proteomes" id="UP000003597">
    <property type="component" value="Unassembled WGS sequence"/>
</dbReference>
<protein>
    <submittedName>
        <fullName evidence="7">Phosphoenolpyruvate-dependent sugar phosphotransferase system, EIIA 2</fullName>
    </submittedName>
</protein>
<dbReference type="CDD" id="cd00211">
    <property type="entry name" value="PTS_IIA_fru"/>
    <property type="match status" value="1"/>
</dbReference>
<dbReference type="SUPFAM" id="SSF55804">
    <property type="entry name" value="Phoshotransferase/anion transport protein"/>
    <property type="match status" value="1"/>
</dbReference>
<dbReference type="InterPro" id="IPR016152">
    <property type="entry name" value="PTrfase/Anion_transptr"/>
</dbReference>
<dbReference type="PANTHER" id="PTHR47738">
    <property type="entry name" value="PTS SYSTEM FRUCTOSE-LIKE EIIA COMPONENT-RELATED"/>
    <property type="match status" value="1"/>
</dbReference>
<evidence type="ECO:0000259" key="6">
    <source>
        <dbReference type="PROSITE" id="PS51094"/>
    </source>
</evidence>
<comment type="caution">
    <text evidence="7">The sequence shown here is derived from an EMBL/GenBank/DDBJ whole genome shotgun (WGS) entry which is preliminary data.</text>
</comment>
<evidence type="ECO:0000313" key="7">
    <source>
        <dbReference type="EMBL" id="EHN61833.1"/>
    </source>
</evidence>
<proteinExistence type="predicted"/>
<dbReference type="Pfam" id="PF00359">
    <property type="entry name" value="PTS_EIIA_2"/>
    <property type="match status" value="1"/>
</dbReference>
<keyword evidence="1" id="KW-0813">Transport</keyword>
<evidence type="ECO:0000256" key="3">
    <source>
        <dbReference type="ARBA" id="ARBA00022597"/>
    </source>
</evidence>
<gene>
    <name evidence="7" type="ORF">HMPREF0557_00992</name>
</gene>
<evidence type="ECO:0000256" key="2">
    <source>
        <dbReference type="ARBA" id="ARBA00022553"/>
    </source>
</evidence>
<dbReference type="InterPro" id="IPR002178">
    <property type="entry name" value="PTS_EIIA_type-2_dom"/>
</dbReference>
<keyword evidence="2" id="KW-0597">Phosphoprotein</keyword>
<dbReference type="Gene3D" id="3.40.930.10">
    <property type="entry name" value="Mannitol-specific EII, Chain A"/>
    <property type="match status" value="1"/>
</dbReference>
<evidence type="ECO:0000256" key="4">
    <source>
        <dbReference type="ARBA" id="ARBA00022679"/>
    </source>
</evidence>
<feature type="domain" description="PTS EIIA type-2" evidence="6">
    <location>
        <begin position="8"/>
        <end position="151"/>
    </location>
</feature>
<dbReference type="AlphaFoldDB" id="A0AB72ZA80"/>
<dbReference type="InterPro" id="IPR004715">
    <property type="entry name" value="PTS_IIA_fruc"/>
</dbReference>
<dbReference type="GO" id="GO:0016020">
    <property type="term" value="C:membrane"/>
    <property type="evidence" value="ECO:0007669"/>
    <property type="project" value="InterPro"/>
</dbReference>
<dbReference type="PANTHER" id="PTHR47738:SF2">
    <property type="entry name" value="PTS SYSTEM FRUCTOSE-LIKE EIIA COMPONENT"/>
    <property type="match status" value="1"/>
</dbReference>
<name>A0AB72ZA80_LISIO</name>
<evidence type="ECO:0000256" key="5">
    <source>
        <dbReference type="ARBA" id="ARBA00022683"/>
    </source>
</evidence>
<sequence>MWIMNISNLINEDRIIFDNRIQTKQLLFEKAAEVLGEEGSITNPKKFIRDLYKREEETSTGIEDGFGIPHAKSKYVKEPLIVFVHSGIITDYFGLDDSPIECSFLIGVPKKATDVHLQILSELSRKLMNEEFREKLKNSKNKTEIITILSN</sequence>
<accession>A0AB72ZA80</accession>
<keyword evidence="3" id="KW-0762">Sugar transport</keyword>
<dbReference type="GO" id="GO:0008982">
    <property type="term" value="F:protein-N(PI)-phosphohistidine-sugar phosphotransferase activity"/>
    <property type="evidence" value="ECO:0007669"/>
    <property type="project" value="InterPro"/>
</dbReference>
<dbReference type="InterPro" id="IPR051541">
    <property type="entry name" value="PTS_SugarTrans_NitroReg"/>
</dbReference>
<keyword evidence="8" id="KW-1185">Reference proteome</keyword>
<dbReference type="EMBL" id="AGCN01000018">
    <property type="protein sequence ID" value="EHN61833.1"/>
    <property type="molecule type" value="Genomic_DNA"/>
</dbReference>
<evidence type="ECO:0000313" key="8">
    <source>
        <dbReference type="Proteomes" id="UP000003597"/>
    </source>
</evidence>
<dbReference type="GO" id="GO:0009401">
    <property type="term" value="P:phosphoenolpyruvate-dependent sugar phosphotransferase system"/>
    <property type="evidence" value="ECO:0007669"/>
    <property type="project" value="UniProtKB-KW"/>
</dbReference>
<evidence type="ECO:0000256" key="1">
    <source>
        <dbReference type="ARBA" id="ARBA00022448"/>
    </source>
</evidence>
<reference evidence="7 8" key="1">
    <citation type="submission" date="2011-08" db="EMBL/GenBank/DDBJ databases">
        <authorList>
            <person name="Weinstock G."/>
            <person name="Sodergren E."/>
            <person name="Clifton S."/>
            <person name="Fulton L."/>
            <person name="Fulton B."/>
            <person name="Courtney L."/>
            <person name="Fronick C."/>
            <person name="Harrison M."/>
            <person name="Strong C."/>
            <person name="Farmer C."/>
            <person name="Delahaunty K."/>
            <person name="Markovic C."/>
            <person name="Hall O."/>
            <person name="Minx P."/>
            <person name="Tomlinson C."/>
            <person name="Mitreva M."/>
            <person name="Hou S."/>
            <person name="Chen J."/>
            <person name="Wollam A."/>
            <person name="Pepin K.H."/>
            <person name="Johnson M."/>
            <person name="Bhonagiri V."/>
            <person name="Zhang X."/>
            <person name="Suruliraj S."/>
            <person name="Warren W."/>
            <person name="Chinwalla A."/>
            <person name="Mardis E.R."/>
            <person name="Wilson R.K."/>
        </authorList>
    </citation>
    <scope>NUCLEOTIDE SEQUENCE [LARGE SCALE GENOMIC DNA]</scope>
    <source>
        <strain evidence="7 8">ATCC 33091</strain>
    </source>
</reference>
<dbReference type="PROSITE" id="PS51094">
    <property type="entry name" value="PTS_EIIA_TYPE_2"/>
    <property type="match status" value="1"/>
</dbReference>
<keyword evidence="4" id="KW-0808">Transferase</keyword>
<dbReference type="NCBIfam" id="TIGR00848">
    <property type="entry name" value="fruA"/>
    <property type="match status" value="1"/>
</dbReference>
<keyword evidence="5" id="KW-0598">Phosphotransferase system</keyword>